<keyword evidence="11" id="KW-1185">Reference proteome</keyword>
<feature type="transmembrane region" description="Helical" evidence="8">
    <location>
        <begin position="24"/>
        <end position="54"/>
    </location>
</feature>
<comment type="subcellular location">
    <subcellularLocation>
        <location evidence="1">Membrane</location>
        <topology evidence="1">Multi-pass membrane protein</topology>
    </subcellularLocation>
</comment>
<feature type="transmembrane region" description="Helical" evidence="8">
    <location>
        <begin position="443"/>
        <end position="468"/>
    </location>
</feature>
<feature type="transmembrane region" description="Helical" evidence="8">
    <location>
        <begin position="360"/>
        <end position="381"/>
    </location>
</feature>
<dbReference type="AlphaFoldDB" id="A0A2A2KH49"/>
<feature type="region of interest" description="Disordered" evidence="7">
    <location>
        <begin position="917"/>
        <end position="948"/>
    </location>
</feature>
<feature type="transmembrane region" description="Helical" evidence="8">
    <location>
        <begin position="328"/>
        <end position="353"/>
    </location>
</feature>
<name>A0A2A2KH49_9BILA</name>
<dbReference type="InterPro" id="IPR000731">
    <property type="entry name" value="SSD"/>
</dbReference>
<evidence type="ECO:0000256" key="3">
    <source>
        <dbReference type="ARBA" id="ARBA00022692"/>
    </source>
</evidence>
<proteinExistence type="inferred from homology"/>
<dbReference type="Gene3D" id="1.20.1640.10">
    <property type="entry name" value="Multidrug efflux transporter AcrB transmembrane domain"/>
    <property type="match status" value="2"/>
</dbReference>
<dbReference type="PANTHER" id="PTHR10796">
    <property type="entry name" value="PATCHED-RELATED"/>
    <property type="match status" value="1"/>
</dbReference>
<evidence type="ECO:0000256" key="2">
    <source>
        <dbReference type="ARBA" id="ARBA00005585"/>
    </source>
</evidence>
<feature type="transmembrane region" description="Helical" evidence="8">
    <location>
        <begin position="831"/>
        <end position="858"/>
    </location>
</feature>
<organism evidence="10 11">
    <name type="scientific">Diploscapter pachys</name>
    <dbReference type="NCBI Taxonomy" id="2018661"/>
    <lineage>
        <taxon>Eukaryota</taxon>
        <taxon>Metazoa</taxon>
        <taxon>Ecdysozoa</taxon>
        <taxon>Nematoda</taxon>
        <taxon>Chromadorea</taxon>
        <taxon>Rhabditida</taxon>
        <taxon>Rhabditina</taxon>
        <taxon>Rhabditomorpha</taxon>
        <taxon>Rhabditoidea</taxon>
        <taxon>Rhabditidae</taxon>
        <taxon>Diploscapter</taxon>
    </lineage>
</organism>
<feature type="transmembrane region" description="Helical" evidence="8">
    <location>
        <begin position="704"/>
        <end position="722"/>
    </location>
</feature>
<dbReference type="PANTHER" id="PTHR10796:SF90">
    <property type="entry name" value="SSD DOMAIN-CONTAINING PROTEIN"/>
    <property type="match status" value="1"/>
</dbReference>
<evidence type="ECO:0000256" key="8">
    <source>
        <dbReference type="SAM" id="Phobius"/>
    </source>
</evidence>
<comment type="similarity">
    <text evidence="2">Belongs to the patched family.</text>
</comment>
<feature type="transmembrane region" description="Helical" evidence="8">
    <location>
        <begin position="802"/>
        <end position="825"/>
    </location>
</feature>
<feature type="transmembrane region" description="Helical" evidence="8">
    <location>
        <begin position="293"/>
        <end position="316"/>
    </location>
</feature>
<evidence type="ECO:0000256" key="6">
    <source>
        <dbReference type="ARBA" id="ARBA00023180"/>
    </source>
</evidence>
<dbReference type="GO" id="GO:0005886">
    <property type="term" value="C:plasma membrane"/>
    <property type="evidence" value="ECO:0007669"/>
    <property type="project" value="TreeGrafter"/>
</dbReference>
<keyword evidence="6" id="KW-0325">Glycoprotein</keyword>
<feature type="transmembrane region" description="Helical" evidence="8">
    <location>
        <begin position="497"/>
        <end position="519"/>
    </location>
</feature>
<gene>
    <name evidence="10" type="ORF">WR25_14299</name>
</gene>
<sequence length="948" mass="105835">MTFSILNLTSRLRVPGASGFLHKWFYRIGLVIAYHILACIIVTLLVSCFSLGLVHLKFAQRLQDGFVSARSSARYEERIKADFDGTSSFGEQKFVALVRRKDRGSLLSKNQINQVIEIEKYLKNLKIRTDGIEFSHADICGTPRMCLSNALLEGFQKAVEGVYNNSDVFIDHPKTMFMGYSFLIAHHIFGIERKIDRPVKHPNDALGETIIIPYNSKDTWPVESNRTNLRSIEMIALYFQAPITNTNTTNLISVWEKAIFEWSQVQTNFPDFEINIMGDKILGMEMVRSGLSLIPYLIAGAILTVIFVKVVCFWNALSVGRINPGLGLIIIGMLAAPILAVSTTFGLMGILGVELFPGHMVIPFLVLAIGVDNAFLMQTSWDRQPKEKILRGKEALKSLAVRFAKVLEEIGPSILITSLTNALAFTIGTMLSVPAMQSFCLSAASAIALAFIFQLTLFGSLLVISGFFESCHSMIEKPVSVRTQFFATFLSRRSTRLVVVLATVILFLSSLFGTLRMVIRVDSQRIIPSDSALKITDKLFSQYYWKEYEPLFLFVNNPPDISKGDNLDQLQEMVRDFENLPRALGTNSTMFWFNDYQSMMKHAYYFYNAIGGDYKLSYDELPTFLKHAQIWDSFIKWHKEGRQVIVDQYYFIIGFHNATTWEERAENMKNWRQLAQKWSKFNVTGYSETSAVFEGIHSLGGQTALAAGLTLACMVVICIFLVPSLVGVIVASCAIASISLGVVGYLSLCGFDLDPVTMSAVVMSIGCSVDYTAHVTYHFQRAWKILGPKATSQDCVVYTFDAVGLSMLEAAFSTLVCFIPVAIHPDYVPKVFFFTILFVVFLGLIYGLIILPTFLAMLPREFFVNDRKSRSSILGHSLPGVIEPQKEDRCGTGPTSAHKLGSNQQLAEARLLEEKLEDGRSGLSVDVSQLTTTDTSTSLVTDNSEDNS</sequence>
<feature type="compositionally biased region" description="Low complexity" evidence="7">
    <location>
        <begin position="924"/>
        <end position="942"/>
    </location>
</feature>
<feature type="transmembrane region" description="Helical" evidence="8">
    <location>
        <begin position="410"/>
        <end position="431"/>
    </location>
</feature>
<evidence type="ECO:0000256" key="1">
    <source>
        <dbReference type="ARBA" id="ARBA00004141"/>
    </source>
</evidence>
<evidence type="ECO:0000259" key="9">
    <source>
        <dbReference type="PROSITE" id="PS50156"/>
    </source>
</evidence>
<dbReference type="GO" id="GO:0030659">
    <property type="term" value="C:cytoplasmic vesicle membrane"/>
    <property type="evidence" value="ECO:0007669"/>
    <property type="project" value="TreeGrafter"/>
</dbReference>
<keyword evidence="5 8" id="KW-0472">Membrane</keyword>
<evidence type="ECO:0000313" key="11">
    <source>
        <dbReference type="Proteomes" id="UP000218231"/>
    </source>
</evidence>
<dbReference type="GO" id="GO:0006897">
    <property type="term" value="P:endocytosis"/>
    <property type="evidence" value="ECO:0007669"/>
    <property type="project" value="TreeGrafter"/>
</dbReference>
<evidence type="ECO:0000256" key="4">
    <source>
        <dbReference type="ARBA" id="ARBA00022989"/>
    </source>
</evidence>
<dbReference type="Pfam" id="PF02460">
    <property type="entry name" value="Patched"/>
    <property type="match status" value="1"/>
</dbReference>
<dbReference type="OrthoDB" id="6510177at2759"/>
<dbReference type="InterPro" id="IPR051697">
    <property type="entry name" value="Patched_domain-protein"/>
</dbReference>
<evidence type="ECO:0000313" key="10">
    <source>
        <dbReference type="EMBL" id="PAV73208.1"/>
    </source>
</evidence>
<feature type="transmembrane region" description="Helical" evidence="8">
    <location>
        <begin position="728"/>
        <end position="748"/>
    </location>
</feature>
<evidence type="ECO:0000256" key="5">
    <source>
        <dbReference type="ARBA" id="ARBA00023136"/>
    </source>
</evidence>
<keyword evidence="3 8" id="KW-0812">Transmembrane</keyword>
<dbReference type="GO" id="GO:0018996">
    <property type="term" value="P:molting cycle, collagen and cuticulin-based cuticle"/>
    <property type="evidence" value="ECO:0007669"/>
    <property type="project" value="TreeGrafter"/>
</dbReference>
<keyword evidence="4 8" id="KW-1133">Transmembrane helix</keyword>
<accession>A0A2A2KH49</accession>
<dbReference type="Proteomes" id="UP000218231">
    <property type="component" value="Unassembled WGS sequence"/>
</dbReference>
<feature type="region of interest" description="Disordered" evidence="7">
    <location>
        <begin position="884"/>
        <end position="904"/>
    </location>
</feature>
<evidence type="ECO:0000256" key="7">
    <source>
        <dbReference type="SAM" id="MobiDB-lite"/>
    </source>
</evidence>
<dbReference type="PROSITE" id="PS50156">
    <property type="entry name" value="SSD"/>
    <property type="match status" value="1"/>
</dbReference>
<feature type="domain" description="SSD" evidence="9">
    <location>
        <begin position="331"/>
        <end position="464"/>
    </location>
</feature>
<comment type="caution">
    <text evidence="10">The sequence shown here is derived from an EMBL/GenBank/DDBJ whole genome shotgun (WGS) entry which is preliminary data.</text>
</comment>
<dbReference type="InterPro" id="IPR003392">
    <property type="entry name" value="PTHD_SSD"/>
</dbReference>
<dbReference type="EMBL" id="LIAE01008638">
    <property type="protein sequence ID" value="PAV73208.1"/>
    <property type="molecule type" value="Genomic_DNA"/>
</dbReference>
<dbReference type="SUPFAM" id="SSF82866">
    <property type="entry name" value="Multidrug efflux transporter AcrB transmembrane domain"/>
    <property type="match status" value="2"/>
</dbReference>
<protein>
    <recommendedName>
        <fullName evidence="9">SSD domain-containing protein</fullName>
    </recommendedName>
</protein>
<reference evidence="10 11" key="1">
    <citation type="journal article" date="2017" name="Curr. Biol.">
        <title>Genome architecture and evolution of a unichromosomal asexual nematode.</title>
        <authorList>
            <person name="Fradin H."/>
            <person name="Zegar C."/>
            <person name="Gutwein M."/>
            <person name="Lucas J."/>
            <person name="Kovtun M."/>
            <person name="Corcoran D."/>
            <person name="Baugh L.R."/>
            <person name="Kiontke K."/>
            <person name="Gunsalus K."/>
            <person name="Fitch D.H."/>
            <person name="Piano F."/>
        </authorList>
    </citation>
    <scope>NUCLEOTIDE SEQUENCE [LARGE SCALE GENOMIC DNA]</scope>
    <source>
        <strain evidence="10">PF1309</strain>
    </source>
</reference>